<sequence>MVYCGKPSKGCGACRARKVKCDQGTPSCQRCIKAHRECPGYRDQLSLLFRDQSSSVARKAKSNTTSVPSPSAVTTVTATTSPTPGSWRNHANTPTDYELTQTSVRSSPSAKSFRSGNYGSYDQHIDSDDFSLVPVLIDRRQQAICYCLKSFVWLNGSLIKGLDYNADISPTAPMAQKAMMKGILAVGMANLSRTGARSQSMKIEAQQEYYKALKFTNAAISHPTQATDDATLTAILCMSLFEILTSRRPERLDSFIQHTNGAVALLELRGRLRVIEPQSLHLFEFMRSEILVSCIMRWHPVPPMLLTVSEKAAMLPSTAFSFKASHKMCVLISRLIDLRVEIKGEKSSMDFDSIIIPRAVALDSEFEAMMRTLPSEYTPQVHTLAPGQYFEHPTLGVQLTPLYGVYHQYQSFFNCSLQNIYRYGRIYTIEIILNRMERMSLQPDFIPTLEFKDTCQRLCDLSRQQARDICATTPFLCGFLGDQQQLGNSPFLTNPAGGLACLFPLWTAVSVDGHGSATCHWIENTLNMIGREMGIDQALALAQITFHEKGTTRFVDRL</sequence>
<name>B6QBJ6_TALMQ</name>
<evidence type="ECO:0000256" key="2">
    <source>
        <dbReference type="ARBA" id="ARBA00023125"/>
    </source>
</evidence>
<dbReference type="SMART" id="SM00066">
    <property type="entry name" value="GAL4"/>
    <property type="match status" value="1"/>
</dbReference>
<dbReference type="AlphaFoldDB" id="B6QBJ6"/>
<keyword evidence="8" id="KW-1185">Reference proteome</keyword>
<evidence type="ECO:0000256" key="4">
    <source>
        <dbReference type="ARBA" id="ARBA00023242"/>
    </source>
</evidence>
<proteinExistence type="predicted"/>
<dbReference type="Pfam" id="PF11951">
    <property type="entry name" value="Fungal_trans_2"/>
    <property type="match status" value="1"/>
</dbReference>
<reference evidence="8" key="1">
    <citation type="journal article" date="2015" name="Genome Announc.">
        <title>Genome sequence of the AIDS-associated pathogen Penicillium marneffei (ATCC18224) and its near taxonomic relative Talaromyces stipitatus (ATCC10500).</title>
        <authorList>
            <person name="Nierman W.C."/>
            <person name="Fedorova-Abrams N.D."/>
            <person name="Andrianopoulos A."/>
        </authorList>
    </citation>
    <scope>NUCLEOTIDE SEQUENCE [LARGE SCALE GENOMIC DNA]</scope>
    <source>
        <strain evidence="8">ATCC 18224 / CBS 334.59 / QM 7333</strain>
    </source>
</reference>
<gene>
    <name evidence="7" type="ORF">PMAA_065790</name>
</gene>
<evidence type="ECO:0000313" key="7">
    <source>
        <dbReference type="EMBL" id="EEA25472.1"/>
    </source>
</evidence>
<dbReference type="InterPro" id="IPR053175">
    <property type="entry name" value="DHMBA_Reg_Transcription_Factor"/>
</dbReference>
<evidence type="ECO:0000256" key="5">
    <source>
        <dbReference type="SAM" id="MobiDB-lite"/>
    </source>
</evidence>
<feature type="compositionally biased region" description="Low complexity" evidence="5">
    <location>
        <begin position="64"/>
        <end position="84"/>
    </location>
</feature>
<dbReference type="Pfam" id="PF00172">
    <property type="entry name" value="Zn_clus"/>
    <property type="match status" value="1"/>
</dbReference>
<accession>B6QBJ6</accession>
<dbReference type="GO" id="GO:0000981">
    <property type="term" value="F:DNA-binding transcription factor activity, RNA polymerase II-specific"/>
    <property type="evidence" value="ECO:0007669"/>
    <property type="project" value="InterPro"/>
</dbReference>
<keyword evidence="3" id="KW-0804">Transcription</keyword>
<dbReference type="PhylomeDB" id="B6QBJ6"/>
<evidence type="ECO:0000256" key="3">
    <source>
        <dbReference type="ARBA" id="ARBA00023163"/>
    </source>
</evidence>
<dbReference type="VEuPathDB" id="FungiDB:PMAA_065790"/>
<feature type="region of interest" description="Disordered" evidence="5">
    <location>
        <begin position="58"/>
        <end position="94"/>
    </location>
</feature>
<dbReference type="PROSITE" id="PS00463">
    <property type="entry name" value="ZN2_CY6_FUNGAL_1"/>
    <property type="match status" value="1"/>
</dbReference>
<dbReference type="EMBL" id="DS995900">
    <property type="protein sequence ID" value="EEA25472.1"/>
    <property type="molecule type" value="Genomic_DNA"/>
</dbReference>
<dbReference type="InterPro" id="IPR036864">
    <property type="entry name" value="Zn2-C6_fun-type_DNA-bd_sf"/>
</dbReference>
<dbReference type="InterPro" id="IPR021858">
    <property type="entry name" value="Fun_TF"/>
</dbReference>
<dbReference type="GO" id="GO:0008270">
    <property type="term" value="F:zinc ion binding"/>
    <property type="evidence" value="ECO:0007669"/>
    <property type="project" value="InterPro"/>
</dbReference>
<keyword evidence="1" id="KW-0805">Transcription regulation</keyword>
<dbReference type="PANTHER" id="PTHR38791:SF5">
    <property type="entry name" value="TRANSCRIPTION FACTOR DBAG-RELATED"/>
    <property type="match status" value="1"/>
</dbReference>
<keyword evidence="2" id="KW-0238">DNA-binding</keyword>
<dbReference type="SUPFAM" id="SSF57701">
    <property type="entry name" value="Zn2/Cys6 DNA-binding domain"/>
    <property type="match status" value="1"/>
</dbReference>
<feature type="domain" description="Zn(2)-C6 fungal-type" evidence="6">
    <location>
        <begin position="10"/>
        <end position="38"/>
    </location>
</feature>
<keyword evidence="4" id="KW-0539">Nucleus</keyword>
<protein>
    <submittedName>
        <fullName evidence="7">C6 finger domain protein, putative</fullName>
    </submittedName>
</protein>
<dbReference type="Proteomes" id="UP000001294">
    <property type="component" value="Unassembled WGS sequence"/>
</dbReference>
<dbReference type="InterPro" id="IPR001138">
    <property type="entry name" value="Zn2Cys6_DnaBD"/>
</dbReference>
<organism evidence="7 8">
    <name type="scientific">Talaromyces marneffei (strain ATCC 18224 / CBS 334.59 / QM 7333)</name>
    <name type="common">Penicillium marneffei</name>
    <dbReference type="NCBI Taxonomy" id="441960"/>
    <lineage>
        <taxon>Eukaryota</taxon>
        <taxon>Fungi</taxon>
        <taxon>Dikarya</taxon>
        <taxon>Ascomycota</taxon>
        <taxon>Pezizomycotina</taxon>
        <taxon>Eurotiomycetes</taxon>
        <taxon>Eurotiomycetidae</taxon>
        <taxon>Eurotiales</taxon>
        <taxon>Trichocomaceae</taxon>
        <taxon>Talaromyces</taxon>
        <taxon>Talaromyces sect. Talaromyces</taxon>
    </lineage>
</organism>
<dbReference type="OrthoDB" id="2991872at2759"/>
<dbReference type="Gene3D" id="4.10.240.10">
    <property type="entry name" value="Zn(2)-C6 fungal-type DNA-binding domain"/>
    <property type="match status" value="1"/>
</dbReference>
<evidence type="ECO:0000259" key="6">
    <source>
        <dbReference type="PROSITE" id="PS50048"/>
    </source>
</evidence>
<dbReference type="PANTHER" id="PTHR38791">
    <property type="entry name" value="ZN(II)2CYS6 TRANSCRIPTION FACTOR (EUROFUNG)-RELATED-RELATED"/>
    <property type="match status" value="1"/>
</dbReference>
<dbReference type="CDD" id="cd00067">
    <property type="entry name" value="GAL4"/>
    <property type="match status" value="1"/>
</dbReference>
<evidence type="ECO:0000313" key="8">
    <source>
        <dbReference type="Proteomes" id="UP000001294"/>
    </source>
</evidence>
<dbReference type="HOGENOM" id="CLU_013866_5_1_1"/>
<dbReference type="PROSITE" id="PS50048">
    <property type="entry name" value="ZN2_CY6_FUNGAL_2"/>
    <property type="match status" value="1"/>
</dbReference>
<dbReference type="GO" id="GO:0003677">
    <property type="term" value="F:DNA binding"/>
    <property type="evidence" value="ECO:0007669"/>
    <property type="project" value="UniProtKB-KW"/>
</dbReference>
<evidence type="ECO:0000256" key="1">
    <source>
        <dbReference type="ARBA" id="ARBA00023015"/>
    </source>
</evidence>